<sequence>MYSVGPRATGSGPRRLGLLGRLGRGYDFCRRVAFTECGSSGSWAMSWGLGWLSIEELGCWILGCRWVPDPDSDLMDLVFLTNPTTFSSF</sequence>
<dbReference type="EMBL" id="JAGKQH010000003">
    <property type="protein sequence ID" value="KAG6603413.1"/>
    <property type="molecule type" value="Genomic_DNA"/>
</dbReference>
<protein>
    <submittedName>
        <fullName evidence="1">Uncharacterized protein</fullName>
    </submittedName>
</protein>
<feature type="non-terminal residue" evidence="1">
    <location>
        <position position="1"/>
    </location>
</feature>
<comment type="caution">
    <text evidence="1">The sequence shown here is derived from an EMBL/GenBank/DDBJ whole genome shotgun (WGS) entry which is preliminary data.</text>
</comment>
<gene>
    <name evidence="1" type="ORF">SDJN03_04022</name>
</gene>
<reference evidence="1 2" key="1">
    <citation type="journal article" date="2021" name="Hortic Res">
        <title>The domestication of Cucurbita argyrosperma as revealed by the genome of its wild relative.</title>
        <authorList>
            <person name="Barrera-Redondo J."/>
            <person name="Sanchez-de la Vega G."/>
            <person name="Aguirre-Liguori J.A."/>
            <person name="Castellanos-Morales G."/>
            <person name="Gutierrez-Guerrero Y.T."/>
            <person name="Aguirre-Dugua X."/>
            <person name="Aguirre-Planter E."/>
            <person name="Tenaillon M.I."/>
            <person name="Lira-Saade R."/>
            <person name="Eguiarte L.E."/>
        </authorList>
    </citation>
    <scope>NUCLEOTIDE SEQUENCE [LARGE SCALE GENOMIC DNA]</scope>
    <source>
        <strain evidence="1">JBR-2021</strain>
    </source>
</reference>
<keyword evidence="2" id="KW-1185">Reference proteome</keyword>
<dbReference type="AlphaFoldDB" id="A0AAV6NXR8"/>
<evidence type="ECO:0000313" key="2">
    <source>
        <dbReference type="Proteomes" id="UP000685013"/>
    </source>
</evidence>
<organism evidence="1 2">
    <name type="scientific">Cucurbita argyrosperma subsp. sororia</name>
    <dbReference type="NCBI Taxonomy" id="37648"/>
    <lineage>
        <taxon>Eukaryota</taxon>
        <taxon>Viridiplantae</taxon>
        <taxon>Streptophyta</taxon>
        <taxon>Embryophyta</taxon>
        <taxon>Tracheophyta</taxon>
        <taxon>Spermatophyta</taxon>
        <taxon>Magnoliopsida</taxon>
        <taxon>eudicotyledons</taxon>
        <taxon>Gunneridae</taxon>
        <taxon>Pentapetalae</taxon>
        <taxon>rosids</taxon>
        <taxon>fabids</taxon>
        <taxon>Cucurbitales</taxon>
        <taxon>Cucurbitaceae</taxon>
        <taxon>Cucurbiteae</taxon>
        <taxon>Cucurbita</taxon>
    </lineage>
</organism>
<accession>A0AAV6NXR8</accession>
<name>A0AAV6NXR8_9ROSI</name>
<dbReference type="Proteomes" id="UP000685013">
    <property type="component" value="Chromosome 3"/>
</dbReference>
<evidence type="ECO:0000313" key="1">
    <source>
        <dbReference type="EMBL" id="KAG6603413.1"/>
    </source>
</evidence>
<proteinExistence type="predicted"/>